<dbReference type="RefSeq" id="WP_285486890.1">
    <property type="nucleotide sequence ID" value="NZ_BSTI01000005.1"/>
</dbReference>
<gene>
    <name evidence="7" type="ORF">Atai01_24930</name>
</gene>
<evidence type="ECO:0000256" key="5">
    <source>
        <dbReference type="ARBA" id="ARBA00023136"/>
    </source>
</evidence>
<name>A0A9W6VGE5_9PSEU</name>
<dbReference type="GO" id="GO:0022857">
    <property type="term" value="F:transmembrane transporter activity"/>
    <property type="evidence" value="ECO:0007669"/>
    <property type="project" value="InterPro"/>
</dbReference>
<keyword evidence="5 6" id="KW-0472">Membrane</keyword>
<comment type="caution">
    <text evidence="7">The sequence shown here is derived from an EMBL/GenBank/DDBJ whole genome shotgun (WGS) entry which is preliminary data.</text>
</comment>
<evidence type="ECO:0008006" key="9">
    <source>
        <dbReference type="Google" id="ProtNLM"/>
    </source>
</evidence>
<evidence type="ECO:0000256" key="3">
    <source>
        <dbReference type="ARBA" id="ARBA00022692"/>
    </source>
</evidence>
<dbReference type="Gene3D" id="1.20.1250.20">
    <property type="entry name" value="MFS general substrate transporter like domains"/>
    <property type="match status" value="2"/>
</dbReference>
<dbReference type="PANTHER" id="PTHR43791:SF36">
    <property type="entry name" value="TRANSPORTER, PUTATIVE (AFU_ORTHOLOGUE AFUA_6G08340)-RELATED"/>
    <property type="match status" value="1"/>
</dbReference>
<comment type="subcellular location">
    <subcellularLocation>
        <location evidence="1">Membrane</location>
        <topology evidence="1">Multi-pass membrane protein</topology>
    </subcellularLocation>
</comment>
<dbReference type="PANTHER" id="PTHR43791">
    <property type="entry name" value="PERMEASE-RELATED"/>
    <property type="match status" value="1"/>
</dbReference>
<dbReference type="SUPFAM" id="SSF103473">
    <property type="entry name" value="MFS general substrate transporter"/>
    <property type="match status" value="1"/>
</dbReference>
<evidence type="ECO:0000256" key="2">
    <source>
        <dbReference type="ARBA" id="ARBA00022448"/>
    </source>
</evidence>
<reference evidence="7" key="1">
    <citation type="submission" date="2023-03" db="EMBL/GenBank/DDBJ databases">
        <title>Amycolatopsis taiwanensis NBRC 103393.</title>
        <authorList>
            <person name="Ichikawa N."/>
            <person name="Sato H."/>
            <person name="Tonouchi N."/>
        </authorList>
    </citation>
    <scope>NUCLEOTIDE SEQUENCE</scope>
    <source>
        <strain evidence="7">NBRC 103393</strain>
    </source>
</reference>
<organism evidence="7 8">
    <name type="scientific">Amycolatopsis taiwanensis</name>
    <dbReference type="NCBI Taxonomy" id="342230"/>
    <lineage>
        <taxon>Bacteria</taxon>
        <taxon>Bacillati</taxon>
        <taxon>Actinomycetota</taxon>
        <taxon>Actinomycetes</taxon>
        <taxon>Pseudonocardiales</taxon>
        <taxon>Pseudonocardiaceae</taxon>
        <taxon>Amycolatopsis</taxon>
    </lineage>
</organism>
<evidence type="ECO:0000313" key="7">
    <source>
        <dbReference type="EMBL" id="GLY65874.1"/>
    </source>
</evidence>
<proteinExistence type="predicted"/>
<dbReference type="EMBL" id="BSTI01000005">
    <property type="protein sequence ID" value="GLY65874.1"/>
    <property type="molecule type" value="Genomic_DNA"/>
</dbReference>
<dbReference type="Pfam" id="PF07690">
    <property type="entry name" value="MFS_1"/>
    <property type="match status" value="1"/>
</dbReference>
<dbReference type="AlphaFoldDB" id="A0A9W6VGE5"/>
<feature type="transmembrane region" description="Helical" evidence="6">
    <location>
        <begin position="81"/>
        <end position="102"/>
    </location>
</feature>
<evidence type="ECO:0000313" key="8">
    <source>
        <dbReference type="Proteomes" id="UP001165136"/>
    </source>
</evidence>
<evidence type="ECO:0000256" key="6">
    <source>
        <dbReference type="SAM" id="Phobius"/>
    </source>
</evidence>
<accession>A0A9W6VGE5</accession>
<dbReference type="InterPro" id="IPR036259">
    <property type="entry name" value="MFS_trans_sf"/>
</dbReference>
<dbReference type="InterPro" id="IPR011701">
    <property type="entry name" value="MFS"/>
</dbReference>
<keyword evidence="4 6" id="KW-1133">Transmembrane helix</keyword>
<evidence type="ECO:0000256" key="1">
    <source>
        <dbReference type="ARBA" id="ARBA00004141"/>
    </source>
</evidence>
<protein>
    <recommendedName>
        <fullName evidence="9">Major facilitator superfamily (MFS) profile domain-containing protein</fullName>
    </recommendedName>
</protein>
<evidence type="ECO:0000256" key="4">
    <source>
        <dbReference type="ARBA" id="ARBA00022989"/>
    </source>
</evidence>
<sequence>MAGQRYVSGWQWVFLIEGGLAGAIGVASFVLMPTSPAKAKWLDANEKRVLAAAIERDQDRSAESSDHGLRAVLAILRNPQVWYYCLVYALMMLGFYSVTYWLPQIIKLKLHTGSVASSLLSAIPWSWPPQRCWTSRATPRGAEAAPSS</sequence>
<feature type="transmembrane region" description="Helical" evidence="6">
    <location>
        <begin position="12"/>
        <end position="32"/>
    </location>
</feature>
<keyword evidence="8" id="KW-1185">Reference proteome</keyword>
<keyword evidence="3 6" id="KW-0812">Transmembrane</keyword>
<dbReference type="Proteomes" id="UP001165136">
    <property type="component" value="Unassembled WGS sequence"/>
</dbReference>
<dbReference type="GO" id="GO:0016020">
    <property type="term" value="C:membrane"/>
    <property type="evidence" value="ECO:0007669"/>
    <property type="project" value="UniProtKB-SubCell"/>
</dbReference>
<keyword evidence="2" id="KW-0813">Transport</keyword>